<feature type="compositionally biased region" description="Low complexity" evidence="1">
    <location>
        <begin position="140"/>
        <end position="155"/>
    </location>
</feature>
<feature type="compositionally biased region" description="Low complexity" evidence="1">
    <location>
        <begin position="242"/>
        <end position="261"/>
    </location>
</feature>
<gene>
    <name evidence="2" type="ORF">CTHT_0038100</name>
</gene>
<evidence type="ECO:0000313" key="2">
    <source>
        <dbReference type="EMBL" id="EGS21936.1"/>
    </source>
</evidence>
<sequence length="455" mass="50191">MDTLKFLTASIPDWQRRLEDFDEQIDQRQKDLARLNEVQDAEASGSGTKSLRPKGSTESLKARDDGDAHPREVARDVTPMDVDDDDPEKKAAAAAGAAAARFDTSAQRPADPQTQQQPQVQQQQSNTQQAPLNPADSHAQRQANAARAAGQARARATLKKRQRTDSLLSQPRDEDYKPKYRSRSMIIVYYDSYVQIFFEELVKFVSSARNMMRKAKMAAKVAKIRRQAELDATDADGSKKLNAASNNNADNNNPTTANATTPGDAPIEPAENLNDPAAILPVLAFRSTRRMSPSAAALLNAARSGRPLYGQATQAVAALDLQNDEPTVWDELDKGLEYVQSMSEHAAHQFLRDGECAEEVSSIKRRLEEVLELAQREMERMEKEEANGNKQEDANGEDDLTRARSYRLQSMRKSVLGKDKDSIPLPPLPAPILPETHGVPPAAKPTQLEDEGVEA</sequence>
<feature type="compositionally biased region" description="Basic and acidic residues" evidence="1">
    <location>
        <begin position="60"/>
        <end position="75"/>
    </location>
</feature>
<feature type="region of interest" description="Disordered" evidence="1">
    <location>
        <begin position="35"/>
        <end position="176"/>
    </location>
</feature>
<evidence type="ECO:0000313" key="3">
    <source>
        <dbReference type="Proteomes" id="UP000008066"/>
    </source>
</evidence>
<dbReference type="KEGG" id="cthr:CTHT_0038100"/>
<feature type="compositionally biased region" description="Basic and acidic residues" evidence="1">
    <location>
        <begin position="378"/>
        <end position="393"/>
    </location>
</feature>
<dbReference type="OrthoDB" id="3886346at2759"/>
<name>G0S8A2_CHATD</name>
<dbReference type="EMBL" id="GL988041">
    <property type="protein sequence ID" value="EGS21936.1"/>
    <property type="molecule type" value="Genomic_DNA"/>
</dbReference>
<dbReference type="RefSeq" id="XP_006694232.1">
    <property type="nucleotide sequence ID" value="XM_006694169.1"/>
</dbReference>
<keyword evidence="3" id="KW-1185">Reference proteome</keyword>
<dbReference type="Proteomes" id="UP000008066">
    <property type="component" value="Unassembled WGS sequence"/>
</dbReference>
<evidence type="ECO:0000256" key="1">
    <source>
        <dbReference type="SAM" id="MobiDB-lite"/>
    </source>
</evidence>
<organism evidence="3">
    <name type="scientific">Chaetomium thermophilum (strain DSM 1495 / CBS 144.50 / IMI 039719)</name>
    <name type="common">Thermochaetoides thermophila</name>
    <dbReference type="NCBI Taxonomy" id="759272"/>
    <lineage>
        <taxon>Eukaryota</taxon>
        <taxon>Fungi</taxon>
        <taxon>Dikarya</taxon>
        <taxon>Ascomycota</taxon>
        <taxon>Pezizomycotina</taxon>
        <taxon>Sordariomycetes</taxon>
        <taxon>Sordariomycetidae</taxon>
        <taxon>Sordariales</taxon>
        <taxon>Chaetomiaceae</taxon>
        <taxon>Thermochaetoides</taxon>
    </lineage>
</organism>
<reference evidence="2 3" key="1">
    <citation type="journal article" date="2011" name="Cell">
        <title>Insight into structure and assembly of the nuclear pore complex by utilizing the genome of a eukaryotic thermophile.</title>
        <authorList>
            <person name="Amlacher S."/>
            <person name="Sarges P."/>
            <person name="Flemming D."/>
            <person name="van Noort V."/>
            <person name="Kunze R."/>
            <person name="Devos D.P."/>
            <person name="Arumugam M."/>
            <person name="Bork P."/>
            <person name="Hurt E."/>
        </authorList>
    </citation>
    <scope>NUCLEOTIDE SEQUENCE [LARGE SCALE GENOMIC DNA]</scope>
    <source>
        <strain evidence="3">DSM 1495 / CBS 144.50 / IMI 039719</strain>
    </source>
</reference>
<dbReference type="eggNOG" id="ENOG502S4MP">
    <property type="taxonomic scope" value="Eukaryota"/>
</dbReference>
<proteinExistence type="predicted"/>
<protein>
    <submittedName>
        <fullName evidence="2">Uncharacterized protein</fullName>
    </submittedName>
</protein>
<dbReference type="HOGENOM" id="CLU_041458_1_0_1"/>
<dbReference type="AlphaFoldDB" id="G0S8A2"/>
<accession>G0S8A2</accession>
<feature type="region of interest" description="Disordered" evidence="1">
    <location>
        <begin position="233"/>
        <end position="272"/>
    </location>
</feature>
<feature type="region of interest" description="Disordered" evidence="1">
    <location>
        <begin position="378"/>
        <end position="455"/>
    </location>
</feature>
<feature type="compositionally biased region" description="Low complexity" evidence="1">
    <location>
        <begin position="92"/>
        <end position="131"/>
    </location>
</feature>
<dbReference type="GeneID" id="18257848"/>
<dbReference type="OMA" id="NNIPDWQ"/>